<evidence type="ECO:0008006" key="3">
    <source>
        <dbReference type="Google" id="ProtNLM"/>
    </source>
</evidence>
<comment type="caution">
    <text evidence="1">The sequence shown here is derived from an EMBL/GenBank/DDBJ whole genome shotgun (WGS) entry which is preliminary data.</text>
</comment>
<dbReference type="Gene3D" id="2.60.40.3960">
    <property type="entry name" value="Velvet domain"/>
    <property type="match status" value="1"/>
</dbReference>
<dbReference type="Proteomes" id="UP000717696">
    <property type="component" value="Unassembled WGS sequence"/>
</dbReference>
<dbReference type="InterPro" id="IPR038491">
    <property type="entry name" value="Velvet_dom_sf"/>
</dbReference>
<dbReference type="OrthoDB" id="5399926at2759"/>
<accession>A0A9P9JD92</accession>
<organism evidence="1 2">
    <name type="scientific">Dactylonectria estremocensis</name>
    <dbReference type="NCBI Taxonomy" id="1079267"/>
    <lineage>
        <taxon>Eukaryota</taxon>
        <taxon>Fungi</taxon>
        <taxon>Dikarya</taxon>
        <taxon>Ascomycota</taxon>
        <taxon>Pezizomycotina</taxon>
        <taxon>Sordariomycetes</taxon>
        <taxon>Hypocreomycetidae</taxon>
        <taxon>Hypocreales</taxon>
        <taxon>Nectriaceae</taxon>
        <taxon>Dactylonectria</taxon>
    </lineage>
</organism>
<evidence type="ECO:0000313" key="1">
    <source>
        <dbReference type="EMBL" id="KAH7162219.1"/>
    </source>
</evidence>
<evidence type="ECO:0000313" key="2">
    <source>
        <dbReference type="Proteomes" id="UP000717696"/>
    </source>
</evidence>
<protein>
    <recommendedName>
        <fullName evidence="3">Velvet domain-containing protein</fullName>
    </recommendedName>
</protein>
<keyword evidence="2" id="KW-1185">Reference proteome</keyword>
<reference evidence="1" key="1">
    <citation type="journal article" date="2021" name="Nat. Commun.">
        <title>Genetic determinants of endophytism in the Arabidopsis root mycobiome.</title>
        <authorList>
            <person name="Mesny F."/>
            <person name="Miyauchi S."/>
            <person name="Thiergart T."/>
            <person name="Pickel B."/>
            <person name="Atanasova L."/>
            <person name="Karlsson M."/>
            <person name="Huettel B."/>
            <person name="Barry K.W."/>
            <person name="Haridas S."/>
            <person name="Chen C."/>
            <person name="Bauer D."/>
            <person name="Andreopoulos W."/>
            <person name="Pangilinan J."/>
            <person name="LaButti K."/>
            <person name="Riley R."/>
            <person name="Lipzen A."/>
            <person name="Clum A."/>
            <person name="Drula E."/>
            <person name="Henrissat B."/>
            <person name="Kohler A."/>
            <person name="Grigoriev I.V."/>
            <person name="Martin F.M."/>
            <person name="Hacquard S."/>
        </authorList>
    </citation>
    <scope>NUCLEOTIDE SEQUENCE</scope>
    <source>
        <strain evidence="1">MPI-CAGE-AT-0021</strain>
    </source>
</reference>
<sequence length="152" mass="16109">MPTVSIAVQPPQAAQAGQVLYPPVIAKMTTRSSHERHYYFSMAVLLDYNGTVIEGGLAGNAVSTGVLAGSHVVFVFPDLSIVTPGEYNIRLDVYKVAYEDPSGATFSTQTATRDISIAVSNGADHHARPSSAERAYICTLRDAGVAVPSRPS</sequence>
<name>A0A9P9JD92_9HYPO</name>
<gene>
    <name evidence="1" type="ORF">B0J13DRAFT_3728</name>
</gene>
<dbReference type="AlphaFoldDB" id="A0A9P9JD92"/>
<dbReference type="EMBL" id="JAGMUU010000001">
    <property type="protein sequence ID" value="KAH7162219.1"/>
    <property type="molecule type" value="Genomic_DNA"/>
</dbReference>
<proteinExistence type="predicted"/>